<dbReference type="PROSITE" id="PS00036">
    <property type="entry name" value="BZIP_BASIC"/>
    <property type="match status" value="1"/>
</dbReference>
<dbReference type="GO" id="GO:0031145">
    <property type="term" value="P:anaphase-promoting complex-dependent catabolic process"/>
    <property type="evidence" value="ECO:0007669"/>
    <property type="project" value="InterPro"/>
</dbReference>
<dbReference type="EMBL" id="JARJCW010000004">
    <property type="protein sequence ID" value="KAJ7225496.1"/>
    <property type="molecule type" value="Genomic_DNA"/>
</dbReference>
<feature type="compositionally biased region" description="Low complexity" evidence="7">
    <location>
        <begin position="1058"/>
        <end position="1083"/>
    </location>
</feature>
<keyword evidence="10" id="KW-1185">Reference proteome</keyword>
<evidence type="ECO:0000256" key="3">
    <source>
        <dbReference type="ARBA" id="ARBA00022776"/>
    </source>
</evidence>
<evidence type="ECO:0000256" key="5">
    <source>
        <dbReference type="ARBA" id="ARBA00023306"/>
    </source>
</evidence>
<keyword evidence="6" id="KW-0175">Coiled coil</keyword>
<evidence type="ECO:0000259" key="8">
    <source>
        <dbReference type="PROSITE" id="PS00036"/>
    </source>
</evidence>
<evidence type="ECO:0000313" key="9">
    <source>
        <dbReference type="EMBL" id="KAJ7225496.1"/>
    </source>
</evidence>
<reference evidence="9" key="1">
    <citation type="submission" date="2023-03" db="EMBL/GenBank/DDBJ databases">
        <title>Massive genome expansion in bonnet fungi (Mycena s.s.) driven by repeated elements and novel gene families across ecological guilds.</title>
        <authorList>
            <consortium name="Lawrence Berkeley National Laboratory"/>
            <person name="Harder C.B."/>
            <person name="Miyauchi S."/>
            <person name="Viragh M."/>
            <person name="Kuo A."/>
            <person name="Thoen E."/>
            <person name="Andreopoulos B."/>
            <person name="Lu D."/>
            <person name="Skrede I."/>
            <person name="Drula E."/>
            <person name="Henrissat B."/>
            <person name="Morin E."/>
            <person name="Kohler A."/>
            <person name="Barry K."/>
            <person name="LaButti K."/>
            <person name="Morin E."/>
            <person name="Salamov A."/>
            <person name="Lipzen A."/>
            <person name="Mereny Z."/>
            <person name="Hegedus B."/>
            <person name="Baldrian P."/>
            <person name="Stursova M."/>
            <person name="Weitz H."/>
            <person name="Taylor A."/>
            <person name="Grigoriev I.V."/>
            <person name="Nagy L.G."/>
            <person name="Martin F."/>
            <person name="Kauserud H."/>
        </authorList>
    </citation>
    <scope>NUCLEOTIDE SEQUENCE</scope>
    <source>
        <strain evidence="9">9144</strain>
    </source>
</reference>
<evidence type="ECO:0000313" key="10">
    <source>
        <dbReference type="Proteomes" id="UP001219525"/>
    </source>
</evidence>
<feature type="compositionally biased region" description="Low complexity" evidence="7">
    <location>
        <begin position="962"/>
        <end position="973"/>
    </location>
</feature>
<evidence type="ECO:0000256" key="1">
    <source>
        <dbReference type="ARBA" id="ARBA00016067"/>
    </source>
</evidence>
<evidence type="ECO:0000256" key="7">
    <source>
        <dbReference type="SAM" id="MobiDB-lite"/>
    </source>
</evidence>
<dbReference type="InterPro" id="IPR004827">
    <property type="entry name" value="bZIP"/>
</dbReference>
<keyword evidence="4" id="KW-0833">Ubl conjugation pathway</keyword>
<dbReference type="AlphaFoldDB" id="A0AAD7E2U5"/>
<feature type="region of interest" description="Disordered" evidence="7">
    <location>
        <begin position="1055"/>
        <end position="1192"/>
    </location>
</feature>
<dbReference type="GO" id="GO:0034399">
    <property type="term" value="C:nuclear periphery"/>
    <property type="evidence" value="ECO:0007669"/>
    <property type="project" value="TreeGrafter"/>
</dbReference>
<dbReference type="InterPro" id="IPR024789">
    <property type="entry name" value="APC4"/>
</dbReference>
<feature type="compositionally biased region" description="Acidic residues" evidence="7">
    <location>
        <begin position="1247"/>
        <end position="1256"/>
    </location>
</feature>
<organism evidence="9 10">
    <name type="scientific">Mycena pura</name>
    <dbReference type="NCBI Taxonomy" id="153505"/>
    <lineage>
        <taxon>Eukaryota</taxon>
        <taxon>Fungi</taxon>
        <taxon>Dikarya</taxon>
        <taxon>Basidiomycota</taxon>
        <taxon>Agaricomycotina</taxon>
        <taxon>Agaricomycetes</taxon>
        <taxon>Agaricomycetidae</taxon>
        <taxon>Agaricales</taxon>
        <taxon>Marasmiineae</taxon>
        <taxon>Mycenaceae</taxon>
        <taxon>Mycena</taxon>
    </lineage>
</organism>
<dbReference type="GO" id="GO:0003700">
    <property type="term" value="F:DNA-binding transcription factor activity"/>
    <property type="evidence" value="ECO:0007669"/>
    <property type="project" value="InterPro"/>
</dbReference>
<accession>A0AAD7E2U5</accession>
<keyword evidence="2" id="KW-0132">Cell division</keyword>
<sequence>MQSNFSSLATVHLPSACRLLISACCPDKDLVVLVSRLGGRDRMSLWKMQGTKTWEVDVGTDNKSSEQVVGLAWSPDGQSIAVAHNPPRVTLHSLQDGHEERSLLVSVPADAPRRITDVWWSRAEKTVDVKAVPDILKRNGLIPGTSHSILKTLPLLDSIQEESQKLTATDIFAFQGSQTRLNPKPLIPDVINSWPSLNSDPIVASMGSPVKQASSNGHLDVPDDANVDSILIVTDDAGYIHFFLDGSYNLGPVCLGTKWSIPSLFKISKSPIFIAHPQETLHGAKTTDLYPIHVQLPMLEDRQVRDMARVSTSSRELVWYCIRVVKEMRAVWFGSESLSGAREIGPQWVRALEKRQREQFGQQEPTAILDLTYLLLTRRGSEALSDFLGSGEQMSERGIQKWESSVTEALVKLRDFSEKRVGAACQRLHLILEEVLGWSLLPRYAAFQLVTEEIKICLELAGRAIFVATWLAAVARRELSRFKEFMLWLRDAISSMTTPNDFHFQQRHDTLEVNNYLMSGLVVSSIDKWFMGPVPQFNPQDLGIANAGTNLNSAIEQARIAAGQTKWELSTTQNELNHLDRNLDALVQELALRCQRIFDIAAGATTRSALILARRDSPATQARSAPQSITIRERIILTENEDDGFVQYLAMHIPTASLNRTFLCLARVRFGGKTSQLPPSVGIALLDGMLPAEQEEAGPAHLDILDAQFFDDSCVVIVYRIRNQPGGAFIATVGYSELEYQELGHDEYVRTPAREDLMQRAMELWEQGQLATIPIPIKGRRELAHGGSGPTLNILIIFVLIPCHRYSCVPSSPLSIMPKNTLNNEDARMSDIALRKKKNADAQAAFRARRANYIATLEETVTNLESVVLQLQDSCREARSESQELRQQNASLRHEFREREKFWRALWQSRKTNNENDELPSLPQPILNGPMGSSQLYSAESIAYRCPDDPTMCSGQYGAGPSHSYSHSSSMSYAGDENSPHSLTQRGAKYGPFSYHVPGSHREHTWSVHSSNSPSFAEPPTLTTSADLPAPFPPRFGEDQKVIVNNLETPYVFPGSRPISPSNSATPSTSSGPLTTPFPFTFPDGTAHERGDMNFDYRRGSTQGTEVSLSGPGSDAIRYRLGSRRTHSGADRPILPILPPLSMSDSGSPHDRASSDGDSHSYGPRLRPRRDSAISPPSRSTSPSTTPHLSGTLAVIKAQAFGALRRTRARTKKSSDAPAKTALDVLEARGIEMGVPSGTKRQRTEANEENEMQTQT</sequence>
<dbReference type="PANTHER" id="PTHR13260">
    <property type="entry name" value="ANAPHASE PROMOTING COMPLEX SUBUNIT 4 APC4"/>
    <property type="match status" value="1"/>
</dbReference>
<feature type="coiled-coil region" evidence="6">
    <location>
        <begin position="854"/>
        <end position="895"/>
    </location>
</feature>
<feature type="region of interest" description="Disordered" evidence="7">
    <location>
        <begin position="955"/>
        <end position="1028"/>
    </location>
</feature>
<dbReference type="Gene3D" id="1.20.5.170">
    <property type="match status" value="1"/>
</dbReference>
<evidence type="ECO:0000256" key="2">
    <source>
        <dbReference type="ARBA" id="ARBA00022618"/>
    </source>
</evidence>
<comment type="caution">
    <text evidence="9">The sequence shown here is derived from an EMBL/GenBank/DDBJ whole genome shotgun (WGS) entry which is preliminary data.</text>
</comment>
<feature type="compositionally biased region" description="Basic and acidic residues" evidence="7">
    <location>
        <begin position="1148"/>
        <end position="1159"/>
    </location>
</feature>
<dbReference type="InterPro" id="IPR024790">
    <property type="entry name" value="APC4_long_dom"/>
</dbReference>
<dbReference type="Pfam" id="PF12894">
    <property type="entry name" value="ANAPC4_WD40"/>
    <property type="match status" value="1"/>
</dbReference>
<feature type="compositionally biased region" description="Polar residues" evidence="7">
    <location>
        <begin position="1007"/>
        <end position="1026"/>
    </location>
</feature>
<dbReference type="InterPro" id="IPR011044">
    <property type="entry name" value="Quino_amine_DH_bsu"/>
</dbReference>
<feature type="compositionally biased region" description="Basic and acidic residues" evidence="7">
    <location>
        <begin position="1086"/>
        <end position="1099"/>
    </location>
</feature>
<keyword evidence="3" id="KW-0498">Mitosis</keyword>
<dbReference type="Proteomes" id="UP001219525">
    <property type="component" value="Unassembled WGS sequence"/>
</dbReference>
<dbReference type="PANTHER" id="PTHR13260:SF0">
    <property type="entry name" value="ANAPHASE-PROMOTING COMPLEX SUBUNIT 4"/>
    <property type="match status" value="1"/>
</dbReference>
<protein>
    <recommendedName>
        <fullName evidence="1">Anaphase-promoting complex subunit 4</fullName>
    </recommendedName>
</protein>
<feature type="region of interest" description="Disordered" evidence="7">
    <location>
        <begin position="1228"/>
        <end position="1256"/>
    </location>
</feature>
<dbReference type="GO" id="GO:0051301">
    <property type="term" value="P:cell division"/>
    <property type="evidence" value="ECO:0007669"/>
    <property type="project" value="UniProtKB-KW"/>
</dbReference>
<dbReference type="InterPro" id="IPR024977">
    <property type="entry name" value="Apc4-like_WD40_dom"/>
</dbReference>
<feature type="domain" description="BZIP" evidence="8">
    <location>
        <begin position="835"/>
        <end position="849"/>
    </location>
</feature>
<gene>
    <name evidence="9" type="ORF">GGX14DRAFT_511587</name>
</gene>
<proteinExistence type="predicted"/>
<dbReference type="Pfam" id="PF12896">
    <property type="entry name" value="ANAPC4"/>
    <property type="match status" value="1"/>
</dbReference>
<dbReference type="GO" id="GO:0070979">
    <property type="term" value="P:protein K11-linked ubiquitination"/>
    <property type="evidence" value="ECO:0007669"/>
    <property type="project" value="TreeGrafter"/>
</dbReference>
<evidence type="ECO:0000256" key="4">
    <source>
        <dbReference type="ARBA" id="ARBA00022786"/>
    </source>
</evidence>
<dbReference type="SMART" id="SM00338">
    <property type="entry name" value="BRLZ"/>
    <property type="match status" value="1"/>
</dbReference>
<feature type="compositionally biased region" description="Low complexity" evidence="7">
    <location>
        <begin position="1173"/>
        <end position="1192"/>
    </location>
</feature>
<dbReference type="SUPFAM" id="SSF50969">
    <property type="entry name" value="YVTN repeat-like/Quinoprotein amine dehydrogenase"/>
    <property type="match status" value="1"/>
</dbReference>
<keyword evidence="5" id="KW-0131">Cell cycle</keyword>
<evidence type="ECO:0000256" key="6">
    <source>
        <dbReference type="SAM" id="Coils"/>
    </source>
</evidence>
<dbReference type="InterPro" id="IPR046347">
    <property type="entry name" value="bZIP_sf"/>
</dbReference>
<dbReference type="SUPFAM" id="SSF57959">
    <property type="entry name" value="Leucine zipper domain"/>
    <property type="match status" value="1"/>
</dbReference>
<name>A0AAD7E2U5_9AGAR</name>
<dbReference type="GO" id="GO:0005680">
    <property type="term" value="C:anaphase-promoting complex"/>
    <property type="evidence" value="ECO:0007669"/>
    <property type="project" value="InterPro"/>
</dbReference>